<reference evidence="10 11" key="1">
    <citation type="submission" date="2015-01" db="EMBL/GenBank/DDBJ databases">
        <title>The Genome Sequence of Fonsecaea multimorphosa CBS 102226.</title>
        <authorList>
            <consortium name="The Broad Institute Genomics Platform"/>
            <person name="Cuomo C."/>
            <person name="de Hoog S."/>
            <person name="Gorbushina A."/>
            <person name="Stielow B."/>
            <person name="Teixiera M."/>
            <person name="Abouelleil A."/>
            <person name="Chapman S.B."/>
            <person name="Priest M."/>
            <person name="Young S.K."/>
            <person name="Wortman J."/>
            <person name="Nusbaum C."/>
            <person name="Birren B."/>
        </authorList>
    </citation>
    <scope>NUCLEOTIDE SEQUENCE [LARGE SCALE GENOMIC DNA]</scope>
    <source>
        <strain evidence="10 11">CBS 102226</strain>
    </source>
</reference>
<accession>A0A0D2HGN9</accession>
<sequence>MITDAQLYSLAIFLGSAAMLLIVLYHFLEVNAQGDDKLNGELRDEKVGVGAVKPPGGVGEENTR</sequence>
<dbReference type="AlphaFoldDB" id="A0A0D2HGN9"/>
<organism evidence="10 11">
    <name type="scientific">Fonsecaea multimorphosa CBS 102226</name>
    <dbReference type="NCBI Taxonomy" id="1442371"/>
    <lineage>
        <taxon>Eukaryota</taxon>
        <taxon>Fungi</taxon>
        <taxon>Dikarya</taxon>
        <taxon>Ascomycota</taxon>
        <taxon>Pezizomycotina</taxon>
        <taxon>Eurotiomycetes</taxon>
        <taxon>Chaetothyriomycetidae</taxon>
        <taxon>Chaetothyriales</taxon>
        <taxon>Herpotrichiellaceae</taxon>
        <taxon>Fonsecaea</taxon>
    </lineage>
</organism>
<dbReference type="InterPro" id="IPR036330">
    <property type="entry name" value="Ost4p_sf"/>
</dbReference>
<evidence type="ECO:0000256" key="6">
    <source>
        <dbReference type="ARBA" id="ARBA00022968"/>
    </source>
</evidence>
<proteinExistence type="inferred from homology"/>
<dbReference type="InterPro" id="IPR051307">
    <property type="entry name" value="OST4"/>
</dbReference>
<evidence type="ECO:0000256" key="9">
    <source>
        <dbReference type="SAM" id="Phobius"/>
    </source>
</evidence>
<protein>
    <recommendedName>
        <fullName evidence="3">Dolichyl-diphosphooligosaccharide--protein glycosyltransferase subunit 4</fullName>
    </recommendedName>
</protein>
<dbReference type="GO" id="GO:0018279">
    <property type="term" value="P:protein N-linked glycosylation via asparagine"/>
    <property type="evidence" value="ECO:0007669"/>
    <property type="project" value="TreeGrafter"/>
</dbReference>
<dbReference type="PANTHER" id="PTHR48164:SF1">
    <property type="entry name" value="DOLICHYL-DIPHOSPHOOLIGOSACCHARIDE--PROTEIN GLYCOSYLTRANSFERASE SUBUNIT 4"/>
    <property type="match status" value="1"/>
</dbReference>
<name>A0A0D2HGN9_9EURO</name>
<evidence type="ECO:0000256" key="4">
    <source>
        <dbReference type="ARBA" id="ARBA00022692"/>
    </source>
</evidence>
<evidence type="ECO:0000313" key="10">
    <source>
        <dbReference type="EMBL" id="KIY01076.1"/>
    </source>
</evidence>
<evidence type="ECO:0000256" key="5">
    <source>
        <dbReference type="ARBA" id="ARBA00022824"/>
    </source>
</evidence>
<keyword evidence="8 9" id="KW-0472">Membrane</keyword>
<evidence type="ECO:0000313" key="11">
    <source>
        <dbReference type="Proteomes" id="UP000053411"/>
    </source>
</evidence>
<keyword evidence="7 9" id="KW-1133">Transmembrane helix</keyword>
<dbReference type="InterPro" id="IPR018943">
    <property type="entry name" value="Oligosaccaryltransferase"/>
</dbReference>
<dbReference type="GO" id="GO:0008250">
    <property type="term" value="C:oligosaccharyltransferase complex"/>
    <property type="evidence" value="ECO:0007669"/>
    <property type="project" value="TreeGrafter"/>
</dbReference>
<keyword evidence="5" id="KW-0256">Endoplasmic reticulum</keyword>
<gene>
    <name evidence="10" type="ORF">Z520_02628</name>
</gene>
<comment type="similarity">
    <text evidence="2">Belongs to the OST4 family.</text>
</comment>
<dbReference type="OrthoDB" id="2124077at2759"/>
<evidence type="ECO:0000256" key="1">
    <source>
        <dbReference type="ARBA" id="ARBA00004643"/>
    </source>
</evidence>
<dbReference type="Proteomes" id="UP000053411">
    <property type="component" value="Unassembled WGS sequence"/>
</dbReference>
<keyword evidence="11" id="KW-1185">Reference proteome</keyword>
<evidence type="ECO:0000256" key="7">
    <source>
        <dbReference type="ARBA" id="ARBA00022989"/>
    </source>
</evidence>
<keyword evidence="6" id="KW-0735">Signal-anchor</keyword>
<dbReference type="GeneID" id="27708374"/>
<evidence type="ECO:0000256" key="2">
    <source>
        <dbReference type="ARBA" id="ARBA00007685"/>
    </source>
</evidence>
<dbReference type="VEuPathDB" id="FungiDB:Z520_02628"/>
<comment type="subcellular location">
    <subcellularLocation>
        <location evidence="1">Endoplasmic reticulum membrane</location>
        <topology evidence="1">Single-pass type III membrane protein</topology>
    </subcellularLocation>
</comment>
<dbReference type="EMBL" id="KN848065">
    <property type="protein sequence ID" value="KIY01076.1"/>
    <property type="molecule type" value="Genomic_DNA"/>
</dbReference>
<feature type="transmembrane region" description="Helical" evidence="9">
    <location>
        <begin position="7"/>
        <end position="28"/>
    </location>
</feature>
<keyword evidence="4 9" id="KW-0812">Transmembrane</keyword>
<evidence type="ECO:0000256" key="3">
    <source>
        <dbReference type="ARBA" id="ARBA00017662"/>
    </source>
</evidence>
<dbReference type="PANTHER" id="PTHR48164">
    <property type="entry name" value="DOLICHYL-DIPHOSPHOOLIGOSACCHARIDE--PROTEIN GLYCOSYLTRANSFERASE SUBUNIT 4"/>
    <property type="match status" value="1"/>
</dbReference>
<dbReference type="SUPFAM" id="SSF103464">
    <property type="entry name" value="Oligosaccharyltransferase subunit ost4p"/>
    <property type="match status" value="1"/>
</dbReference>
<evidence type="ECO:0000256" key="8">
    <source>
        <dbReference type="ARBA" id="ARBA00023136"/>
    </source>
</evidence>
<dbReference type="Pfam" id="PF10215">
    <property type="entry name" value="Ost4"/>
    <property type="match status" value="1"/>
</dbReference>
<dbReference type="RefSeq" id="XP_016635198.1">
    <property type="nucleotide sequence ID" value="XM_016773141.1"/>
</dbReference>